<dbReference type="AlphaFoldDB" id="A0A0J7KNF4"/>
<organism evidence="1 2">
    <name type="scientific">Lasius niger</name>
    <name type="common">Black garden ant</name>
    <dbReference type="NCBI Taxonomy" id="67767"/>
    <lineage>
        <taxon>Eukaryota</taxon>
        <taxon>Metazoa</taxon>
        <taxon>Ecdysozoa</taxon>
        <taxon>Arthropoda</taxon>
        <taxon>Hexapoda</taxon>
        <taxon>Insecta</taxon>
        <taxon>Pterygota</taxon>
        <taxon>Neoptera</taxon>
        <taxon>Endopterygota</taxon>
        <taxon>Hymenoptera</taxon>
        <taxon>Apocrita</taxon>
        <taxon>Aculeata</taxon>
        <taxon>Formicoidea</taxon>
        <taxon>Formicidae</taxon>
        <taxon>Formicinae</taxon>
        <taxon>Lasius</taxon>
        <taxon>Lasius</taxon>
    </lineage>
</organism>
<accession>A0A0J7KNF4</accession>
<keyword evidence="2" id="KW-1185">Reference proteome</keyword>
<dbReference type="PaxDb" id="67767-A0A0J7KNF4"/>
<dbReference type="EMBL" id="LBMM01005012">
    <property type="protein sequence ID" value="KMQ91908.1"/>
    <property type="molecule type" value="Genomic_DNA"/>
</dbReference>
<dbReference type="Proteomes" id="UP000036403">
    <property type="component" value="Unassembled WGS sequence"/>
</dbReference>
<reference evidence="1 2" key="1">
    <citation type="submission" date="2015-04" db="EMBL/GenBank/DDBJ databases">
        <title>Lasius niger genome sequencing.</title>
        <authorList>
            <person name="Konorov E.A."/>
            <person name="Nikitin M.A."/>
            <person name="Kirill M.V."/>
            <person name="Chang P."/>
        </authorList>
    </citation>
    <scope>NUCLEOTIDE SEQUENCE [LARGE SCALE GENOMIC DNA]</scope>
    <source>
        <tissue evidence="1">Whole</tissue>
    </source>
</reference>
<protein>
    <submittedName>
        <fullName evidence="1">Uncharacterized protein</fullName>
    </submittedName>
</protein>
<sequence>MIFNLHKLAIYGSAIGAVLGGSGVFTVKAQAENWQAEGVKERRQSSEMSLHVTAESTLPNMPEMPLIAPPKNPEELAVQQEAINNTNEIKEWKGRGNSVTGPDQYGQVASVGQERIIHAKLWKKLDKWGVLGDVGKFLTQPMPEFWNQGTINESFPAMNGQGHWCIEPMFFGSTPWGSFNNNGHHDTSGGGNNYTNLWWMAYSITDQLEVFVEPTYELNWGGGSPLSSPQAADTPFGIKYRTSSMYSPSLTLTLGGQAPTGRWDRLSNPNDGSGSGTWYFNFGVTMMYSIPVFGHPLISSIWASANQATGKARIHGMSTYGTEAGFDGWASPSQFGSAGEGFEYGLTKKFGLVLDLMGNWAAPTTVKGHDANGVWSNTKGQWNDQFQVVPGVEYAFSPNWGIVGQVSVPVVGRNSSASLTPEAAIVAYY</sequence>
<evidence type="ECO:0000313" key="2">
    <source>
        <dbReference type="Proteomes" id="UP000036403"/>
    </source>
</evidence>
<proteinExistence type="predicted"/>
<comment type="caution">
    <text evidence="1">The sequence shown here is derived from an EMBL/GenBank/DDBJ whole genome shotgun (WGS) entry which is preliminary data.</text>
</comment>
<evidence type="ECO:0000313" key="1">
    <source>
        <dbReference type="EMBL" id="KMQ91908.1"/>
    </source>
</evidence>
<gene>
    <name evidence="1" type="ORF">RF55_8176</name>
</gene>
<name>A0A0J7KNF4_LASNI</name>